<dbReference type="EMBL" id="QNQU01000002">
    <property type="protein sequence ID" value="RBQ11389.1"/>
    <property type="molecule type" value="Genomic_DNA"/>
</dbReference>
<dbReference type="Gene3D" id="3.40.50.1820">
    <property type="entry name" value="alpha/beta hydrolase"/>
    <property type="match status" value="1"/>
</dbReference>
<dbReference type="SUPFAM" id="SSF52266">
    <property type="entry name" value="SGNH hydrolase"/>
    <property type="match status" value="1"/>
</dbReference>
<protein>
    <recommendedName>
        <fullName evidence="1">SGNH hydrolase-type esterase domain-containing protein</fullName>
    </recommendedName>
</protein>
<dbReference type="InterPro" id="IPR029058">
    <property type="entry name" value="AB_hydrolase_fold"/>
</dbReference>
<dbReference type="PANTHER" id="PTHR30383">
    <property type="entry name" value="THIOESTERASE 1/PROTEASE 1/LYSOPHOSPHOLIPASE L1"/>
    <property type="match status" value="1"/>
</dbReference>
<reference evidence="2 3" key="1">
    <citation type="submission" date="2018-07" db="EMBL/GenBank/DDBJ databases">
        <title>A draft genome of a endophytic bacteria, a new species of Pedobacter.</title>
        <authorList>
            <person name="Zhang Z.D."/>
            <person name="Chen Z.J."/>
        </authorList>
    </citation>
    <scope>NUCLEOTIDE SEQUENCE [LARGE SCALE GENOMIC DNA]</scope>
    <source>
        <strain evidence="2 3">RS10</strain>
    </source>
</reference>
<accession>A0A366LD35</accession>
<organism evidence="2 3">
    <name type="scientific">Pedobacter miscanthi</name>
    <dbReference type="NCBI Taxonomy" id="2259170"/>
    <lineage>
        <taxon>Bacteria</taxon>
        <taxon>Pseudomonadati</taxon>
        <taxon>Bacteroidota</taxon>
        <taxon>Sphingobacteriia</taxon>
        <taxon>Sphingobacteriales</taxon>
        <taxon>Sphingobacteriaceae</taxon>
        <taxon>Pedobacter</taxon>
    </lineage>
</organism>
<evidence type="ECO:0000313" key="3">
    <source>
        <dbReference type="Proteomes" id="UP000252081"/>
    </source>
</evidence>
<dbReference type="Proteomes" id="UP000252081">
    <property type="component" value="Unassembled WGS sequence"/>
</dbReference>
<name>A0A366LD35_9SPHI</name>
<dbReference type="AlphaFoldDB" id="A0A366LD35"/>
<dbReference type="SUPFAM" id="SSF53474">
    <property type="entry name" value="alpha/beta-Hydrolases"/>
    <property type="match status" value="1"/>
</dbReference>
<sequence>MGRKIFLRSYLFLITIMVSAVAVEAKIKIACIGASITYGAGIANRETNAYPVQLQKLMGSNYEVRNFGISGTTLLLKGDHPYQKTAQFNETLQWKPDIVIIDLGGNDAKAINRKYIADFKSDYLSFIQKFKQLPNHPRIVLLTAMVSFVKDSAGIWDPVITKNINPLIQEVAFIAKAEVIDMHAPLVNHQELFSDLLHPNAEGASIMANTVYSCLAMKRDVAFNIFSRLSAPFKITGFFGYECADFEYVGRNCKIVKPKYTAKGHPWVWRARFWAHEPQADIALLEKGFHIVYCDVAELLGNPTAINIWNGYYHLLVKAGLHKKAVMEGMSRGGIYVFNWAAENPDKVACVYVDNPLLNISNWASDILESGKSNDMVKAFMADFGLKDLTAVKNFNKNPTDRIADIVKGKYPILILCADADEQVKPAENTLDFERKIIAGGGQITVIHKPGFAHHPHSLPNPKPIVDFILKATGKLHKD</sequence>
<dbReference type="InterPro" id="IPR036514">
    <property type="entry name" value="SGNH_hydro_sf"/>
</dbReference>
<feature type="domain" description="SGNH hydrolase-type esterase" evidence="1">
    <location>
        <begin position="31"/>
        <end position="204"/>
    </location>
</feature>
<evidence type="ECO:0000313" key="2">
    <source>
        <dbReference type="EMBL" id="RBQ11389.1"/>
    </source>
</evidence>
<dbReference type="RefSeq" id="WP_113947303.1">
    <property type="nucleotide sequence ID" value="NZ_QNQU01000002.1"/>
</dbReference>
<keyword evidence="3" id="KW-1185">Reference proteome</keyword>
<dbReference type="OrthoDB" id="9796689at2"/>
<dbReference type="Gene3D" id="3.40.50.1110">
    <property type="entry name" value="SGNH hydrolase"/>
    <property type="match status" value="1"/>
</dbReference>
<dbReference type="InterPro" id="IPR013830">
    <property type="entry name" value="SGNH_hydro"/>
</dbReference>
<dbReference type="PANTHER" id="PTHR30383:SF5">
    <property type="entry name" value="SGNH HYDROLASE-TYPE ESTERASE DOMAIN-CONTAINING PROTEIN"/>
    <property type="match status" value="1"/>
</dbReference>
<comment type="caution">
    <text evidence="2">The sequence shown here is derived from an EMBL/GenBank/DDBJ whole genome shotgun (WGS) entry which is preliminary data.</text>
</comment>
<dbReference type="GO" id="GO:0004622">
    <property type="term" value="F:phosphatidylcholine lysophospholipase activity"/>
    <property type="evidence" value="ECO:0007669"/>
    <property type="project" value="TreeGrafter"/>
</dbReference>
<dbReference type="InterPro" id="IPR051532">
    <property type="entry name" value="Ester_Hydrolysis_Enzymes"/>
</dbReference>
<proteinExistence type="predicted"/>
<dbReference type="Pfam" id="PF13472">
    <property type="entry name" value="Lipase_GDSL_2"/>
    <property type="match status" value="1"/>
</dbReference>
<gene>
    <name evidence="2" type="ORF">DRW42_02690</name>
</gene>
<evidence type="ECO:0000259" key="1">
    <source>
        <dbReference type="Pfam" id="PF13472"/>
    </source>
</evidence>